<sequence>MKILSQLSKSLNKQCTIRQNQDFKSYIQNFQVSSYLAFNKLFTDKYLSIIRIIVLIIKSEKKKNINKQGKPQGQYIFILFPLKINLLQFHQNSSQQNLLGLLILNYQQKFLTSLRISQYKRKGQNHLITFDDMINKLERKDQNLESTKKSSLIELRLLSYYISLFGNNIKLNFEIHSQSRVNDQKTSILVIYQLDCLNENLYIIIRMQSLAIRAAMLQLMHKNGNFSEYFYKKFALPFFLHLNINTYDFQYVAELIKNIKGTQVENYKQLQFDLRWNKIYLNDSLQYIA</sequence>
<dbReference type="KEGG" id="ptm:GSPATT00034373001"/>
<name>A0C279_PARTE</name>
<evidence type="ECO:0008006" key="3">
    <source>
        <dbReference type="Google" id="ProtNLM"/>
    </source>
</evidence>
<protein>
    <recommendedName>
        <fullName evidence="3">Transmembrane protein</fullName>
    </recommendedName>
</protein>
<dbReference type="HOGENOM" id="CLU_964597_0_0_1"/>
<evidence type="ECO:0000313" key="1">
    <source>
        <dbReference type="EMBL" id="CAK64896.1"/>
    </source>
</evidence>
<dbReference type="RefSeq" id="XP_001432293.1">
    <property type="nucleotide sequence ID" value="XM_001432256.1"/>
</dbReference>
<dbReference type="Proteomes" id="UP000000600">
    <property type="component" value="Unassembled WGS sequence"/>
</dbReference>
<dbReference type="GeneID" id="5018074"/>
<organism evidence="1 2">
    <name type="scientific">Paramecium tetraurelia</name>
    <dbReference type="NCBI Taxonomy" id="5888"/>
    <lineage>
        <taxon>Eukaryota</taxon>
        <taxon>Sar</taxon>
        <taxon>Alveolata</taxon>
        <taxon>Ciliophora</taxon>
        <taxon>Intramacronucleata</taxon>
        <taxon>Oligohymenophorea</taxon>
        <taxon>Peniculida</taxon>
        <taxon>Parameciidae</taxon>
        <taxon>Paramecium</taxon>
    </lineage>
</organism>
<reference evidence="1 2" key="1">
    <citation type="journal article" date="2006" name="Nature">
        <title>Global trends of whole-genome duplications revealed by the ciliate Paramecium tetraurelia.</title>
        <authorList>
            <consortium name="Genoscope"/>
            <person name="Aury J.-M."/>
            <person name="Jaillon O."/>
            <person name="Duret L."/>
            <person name="Noel B."/>
            <person name="Jubin C."/>
            <person name="Porcel B.M."/>
            <person name="Segurens B."/>
            <person name="Daubin V."/>
            <person name="Anthouard V."/>
            <person name="Aiach N."/>
            <person name="Arnaiz O."/>
            <person name="Billaut A."/>
            <person name="Beisson J."/>
            <person name="Blanc I."/>
            <person name="Bouhouche K."/>
            <person name="Camara F."/>
            <person name="Duharcourt S."/>
            <person name="Guigo R."/>
            <person name="Gogendeau D."/>
            <person name="Katinka M."/>
            <person name="Keller A.-M."/>
            <person name="Kissmehl R."/>
            <person name="Klotz C."/>
            <person name="Koll F."/>
            <person name="Le Moue A."/>
            <person name="Lepere C."/>
            <person name="Malinsky S."/>
            <person name="Nowacki M."/>
            <person name="Nowak J.K."/>
            <person name="Plattner H."/>
            <person name="Poulain J."/>
            <person name="Ruiz F."/>
            <person name="Serrano V."/>
            <person name="Zagulski M."/>
            <person name="Dessen P."/>
            <person name="Betermier M."/>
            <person name="Weissenbach J."/>
            <person name="Scarpelli C."/>
            <person name="Schachter V."/>
            <person name="Sperling L."/>
            <person name="Meyer E."/>
            <person name="Cohen J."/>
            <person name="Wincker P."/>
        </authorList>
    </citation>
    <scope>NUCLEOTIDE SEQUENCE [LARGE SCALE GENOMIC DNA]</scope>
    <source>
        <strain evidence="1 2">Stock d4-2</strain>
    </source>
</reference>
<accession>A0C279</accession>
<dbReference type="AlphaFoldDB" id="A0C279"/>
<dbReference type="InParanoid" id="A0C279"/>
<gene>
    <name evidence="1" type="ORF">GSPATT00034373001</name>
</gene>
<dbReference type="EMBL" id="CT868035">
    <property type="protein sequence ID" value="CAK64896.1"/>
    <property type="molecule type" value="Genomic_DNA"/>
</dbReference>
<keyword evidence="2" id="KW-1185">Reference proteome</keyword>
<evidence type="ECO:0000313" key="2">
    <source>
        <dbReference type="Proteomes" id="UP000000600"/>
    </source>
</evidence>
<proteinExistence type="predicted"/>